<feature type="transmembrane region" description="Helical" evidence="2">
    <location>
        <begin position="99"/>
        <end position="120"/>
    </location>
</feature>
<evidence type="ECO:0000256" key="2">
    <source>
        <dbReference type="SAM" id="Phobius"/>
    </source>
</evidence>
<dbReference type="EMBL" id="BJUV01000027">
    <property type="protein sequence ID" value="GEK84089.1"/>
    <property type="molecule type" value="Genomic_DNA"/>
</dbReference>
<gene>
    <name evidence="4" type="ORF">FB463_002727</name>
    <name evidence="3" type="ORF">FFA01_23980</name>
</gene>
<protein>
    <submittedName>
        <fullName evidence="4">Uncharacterized membrane protein HdeD (DUF308 family)</fullName>
    </submittedName>
</protein>
<reference evidence="4 6" key="2">
    <citation type="submission" date="2020-07" db="EMBL/GenBank/DDBJ databases">
        <title>Sequencing the genomes of 1000 actinobacteria strains.</title>
        <authorList>
            <person name="Klenk H.-P."/>
        </authorList>
    </citation>
    <scope>NUCLEOTIDE SEQUENCE [LARGE SCALE GENOMIC DNA]</scope>
    <source>
        <strain evidence="4 6">DSM 10309</strain>
    </source>
</reference>
<keyword evidence="2" id="KW-0812">Transmembrane</keyword>
<reference evidence="3 5" key="1">
    <citation type="submission" date="2019-07" db="EMBL/GenBank/DDBJ databases">
        <title>Whole genome shotgun sequence of Frigoribacterium faeni NBRC 103066.</title>
        <authorList>
            <person name="Hosoyama A."/>
            <person name="Uohara A."/>
            <person name="Ohji S."/>
            <person name="Ichikawa N."/>
        </authorList>
    </citation>
    <scope>NUCLEOTIDE SEQUENCE [LARGE SCALE GENOMIC DNA]</scope>
    <source>
        <strain evidence="3 5">NBRC 103066</strain>
    </source>
</reference>
<feature type="transmembrane region" description="Helical" evidence="2">
    <location>
        <begin position="12"/>
        <end position="35"/>
    </location>
</feature>
<dbReference type="Pfam" id="PF03729">
    <property type="entry name" value="DUF308"/>
    <property type="match status" value="1"/>
</dbReference>
<keyword evidence="5" id="KW-1185">Reference proteome</keyword>
<dbReference type="RefSeq" id="WP_146856431.1">
    <property type="nucleotide sequence ID" value="NZ_BAAAHR010000006.1"/>
</dbReference>
<feature type="transmembrane region" description="Helical" evidence="2">
    <location>
        <begin position="170"/>
        <end position="193"/>
    </location>
</feature>
<sequence>MSAHLDAARSARYWPVPLLRAVPALVLGVVITFSPDHSPRIGLLVFGGATVLMGLALALGAVARLGSDPSSRTLQVVQGVVGVVVGALALVFAQSGLPVLVALVIAWALVTGALELVAGLRRRGRSPLARDWTTVGAITLVLGLVFLVVPPDYSQQLGGIEEIDGVLTSSTVLVGLLGAYGALIGVFLVIAGLSLKWQTTTTDPAATPTDIGSTDGVPQR</sequence>
<keyword evidence="2" id="KW-1133">Transmembrane helix</keyword>
<dbReference type="Proteomes" id="UP000321154">
    <property type="component" value="Unassembled WGS sequence"/>
</dbReference>
<dbReference type="AlphaFoldDB" id="A0A7W3PK60"/>
<feature type="region of interest" description="Disordered" evidence="1">
    <location>
        <begin position="201"/>
        <end position="220"/>
    </location>
</feature>
<dbReference type="EMBL" id="JACGWW010000005">
    <property type="protein sequence ID" value="MBA8814454.1"/>
    <property type="molecule type" value="Genomic_DNA"/>
</dbReference>
<evidence type="ECO:0000313" key="3">
    <source>
        <dbReference type="EMBL" id="GEK84089.1"/>
    </source>
</evidence>
<dbReference type="InterPro" id="IPR005325">
    <property type="entry name" value="DUF308_memb"/>
</dbReference>
<feature type="transmembrane region" description="Helical" evidence="2">
    <location>
        <begin position="132"/>
        <end position="150"/>
    </location>
</feature>
<evidence type="ECO:0000313" key="4">
    <source>
        <dbReference type="EMBL" id="MBA8814454.1"/>
    </source>
</evidence>
<dbReference type="Proteomes" id="UP000522688">
    <property type="component" value="Unassembled WGS sequence"/>
</dbReference>
<evidence type="ECO:0000313" key="6">
    <source>
        <dbReference type="Proteomes" id="UP000522688"/>
    </source>
</evidence>
<evidence type="ECO:0000256" key="1">
    <source>
        <dbReference type="SAM" id="MobiDB-lite"/>
    </source>
</evidence>
<feature type="transmembrane region" description="Helical" evidence="2">
    <location>
        <begin position="41"/>
        <end position="62"/>
    </location>
</feature>
<accession>A0A7W3PK60</accession>
<keyword evidence="2" id="KW-0472">Membrane</keyword>
<name>A0A7W3PK60_9MICO</name>
<feature type="compositionally biased region" description="Low complexity" evidence="1">
    <location>
        <begin position="201"/>
        <end position="210"/>
    </location>
</feature>
<evidence type="ECO:0000313" key="5">
    <source>
        <dbReference type="Proteomes" id="UP000321154"/>
    </source>
</evidence>
<comment type="caution">
    <text evidence="4">The sequence shown here is derived from an EMBL/GenBank/DDBJ whole genome shotgun (WGS) entry which is preliminary data.</text>
</comment>
<organism evidence="4 6">
    <name type="scientific">Frigoribacterium faeni</name>
    <dbReference type="NCBI Taxonomy" id="145483"/>
    <lineage>
        <taxon>Bacteria</taxon>
        <taxon>Bacillati</taxon>
        <taxon>Actinomycetota</taxon>
        <taxon>Actinomycetes</taxon>
        <taxon>Micrococcales</taxon>
        <taxon>Microbacteriaceae</taxon>
        <taxon>Frigoribacterium</taxon>
    </lineage>
</organism>
<proteinExistence type="predicted"/>
<feature type="transmembrane region" description="Helical" evidence="2">
    <location>
        <begin position="74"/>
        <end position="93"/>
    </location>
</feature>